<protein>
    <submittedName>
        <fullName evidence="2">Glycosyltransferase</fullName>
    </submittedName>
</protein>
<sequence length="263" mass="29839">MYTPQDHTFAVCAYGESPYLEECILSLKEQTLSTNILLATSTPNELIQSLCKKYDIPMHVNPGPGGIAGDWNFAVSVCTTPLVTIAHQDDLYKPSYAEHMLERVNSSSRPLIYFTNYGELRDGEEVLENRLLKVKRRLLYSLSKPENAGKSWAKRRSLELGCAICCPSTTLVLPDLDVPVFKAGFGSNLDWEAWEAISKREGDFLYDTRVLMLHRIHEDSETSHLIHDNRREKEDLEMLKKFWPTPVAKLINLAYKSGQKSNG</sequence>
<reference evidence="2" key="1">
    <citation type="submission" date="2020-04" db="EMBL/GenBank/DDBJ databases">
        <title>Deep metagenomics examines the oral microbiome during advanced dental caries in children, revealing novel taxa and co-occurrences with host molecules.</title>
        <authorList>
            <person name="Baker J.L."/>
            <person name="Morton J.T."/>
            <person name="Dinis M."/>
            <person name="Alvarez R."/>
            <person name="Tran N.C."/>
            <person name="Knight R."/>
            <person name="Edlund A."/>
        </authorList>
    </citation>
    <scope>NUCLEOTIDE SEQUENCE</scope>
    <source>
        <strain evidence="2">JCVI_22A_bin.2</strain>
    </source>
</reference>
<dbReference type="Gene3D" id="3.90.550.10">
    <property type="entry name" value="Spore Coat Polysaccharide Biosynthesis Protein SpsA, Chain A"/>
    <property type="match status" value="1"/>
</dbReference>
<dbReference type="InterPro" id="IPR001173">
    <property type="entry name" value="Glyco_trans_2-like"/>
</dbReference>
<comment type="caution">
    <text evidence="2">The sequence shown here is derived from an EMBL/GenBank/DDBJ whole genome shotgun (WGS) entry which is preliminary data.</text>
</comment>
<name>A0A930VZ02_9ACTN</name>
<dbReference type="CDD" id="cd00761">
    <property type="entry name" value="Glyco_tranf_GTA_type"/>
    <property type="match status" value="1"/>
</dbReference>
<dbReference type="Pfam" id="PF00535">
    <property type="entry name" value="Glycos_transf_2"/>
    <property type="match status" value="1"/>
</dbReference>
<organism evidence="2 3">
    <name type="scientific">Lancefieldella parvula</name>
    <dbReference type="NCBI Taxonomy" id="1382"/>
    <lineage>
        <taxon>Bacteria</taxon>
        <taxon>Bacillati</taxon>
        <taxon>Actinomycetota</taxon>
        <taxon>Coriobacteriia</taxon>
        <taxon>Coriobacteriales</taxon>
        <taxon>Atopobiaceae</taxon>
        <taxon>Lancefieldella</taxon>
    </lineage>
</organism>
<evidence type="ECO:0000313" key="2">
    <source>
        <dbReference type="EMBL" id="MBF4808750.1"/>
    </source>
</evidence>
<proteinExistence type="predicted"/>
<feature type="domain" description="Glycosyltransferase 2-like" evidence="1">
    <location>
        <begin position="10"/>
        <end position="109"/>
    </location>
</feature>
<dbReference type="InterPro" id="IPR029044">
    <property type="entry name" value="Nucleotide-diphossugar_trans"/>
</dbReference>
<dbReference type="SUPFAM" id="SSF53448">
    <property type="entry name" value="Nucleotide-diphospho-sugar transferases"/>
    <property type="match status" value="1"/>
</dbReference>
<gene>
    <name evidence="2" type="ORF">HXK23_00745</name>
</gene>
<evidence type="ECO:0000313" key="3">
    <source>
        <dbReference type="Proteomes" id="UP000772566"/>
    </source>
</evidence>
<evidence type="ECO:0000259" key="1">
    <source>
        <dbReference type="Pfam" id="PF00535"/>
    </source>
</evidence>
<accession>A0A930VZ02</accession>
<dbReference type="AlphaFoldDB" id="A0A930VZ02"/>
<dbReference type="EMBL" id="JABZGT010000016">
    <property type="protein sequence ID" value="MBF4808750.1"/>
    <property type="molecule type" value="Genomic_DNA"/>
</dbReference>
<dbReference type="Proteomes" id="UP000772566">
    <property type="component" value="Unassembled WGS sequence"/>
</dbReference>